<dbReference type="Proteomes" id="UP000299102">
    <property type="component" value="Unassembled WGS sequence"/>
</dbReference>
<dbReference type="GO" id="GO:0003690">
    <property type="term" value="F:double-stranded DNA binding"/>
    <property type="evidence" value="ECO:0007669"/>
    <property type="project" value="TreeGrafter"/>
</dbReference>
<sequence length="130" mass="15159">MKKAAYARKLETLIPHELIERNLMNRVLICDSLSKRSEIEPSLKRLIIGHENWILYDKSVRKRSWSKVPQTMAKPENHQLASLLQTVDETEARVETKRPELINRIGVVFHHDNARPHTSLATQKILREFG</sequence>
<dbReference type="GO" id="GO:0031297">
    <property type="term" value="P:replication fork processing"/>
    <property type="evidence" value="ECO:0007669"/>
    <property type="project" value="TreeGrafter"/>
</dbReference>
<proteinExistence type="predicted"/>
<dbReference type="GO" id="GO:0032259">
    <property type="term" value="P:methylation"/>
    <property type="evidence" value="ECO:0007669"/>
    <property type="project" value="UniProtKB-KW"/>
</dbReference>
<name>A0A4C1VZX2_EUMVA</name>
<dbReference type="GO" id="GO:0042800">
    <property type="term" value="F:histone H3K4 methyltransferase activity"/>
    <property type="evidence" value="ECO:0007669"/>
    <property type="project" value="TreeGrafter"/>
</dbReference>
<dbReference type="PANTHER" id="PTHR46060:SF2">
    <property type="entry name" value="HISTONE-LYSINE N-METHYLTRANSFERASE SETMAR"/>
    <property type="match status" value="1"/>
</dbReference>
<comment type="caution">
    <text evidence="1">The sequence shown here is derived from an EMBL/GenBank/DDBJ whole genome shotgun (WGS) entry which is preliminary data.</text>
</comment>
<accession>A0A4C1VZX2</accession>
<dbReference type="GO" id="GO:0000014">
    <property type="term" value="F:single-stranded DNA endodeoxyribonuclease activity"/>
    <property type="evidence" value="ECO:0007669"/>
    <property type="project" value="TreeGrafter"/>
</dbReference>
<gene>
    <name evidence="1" type="primary">SETMAR</name>
    <name evidence="1" type="ORF">EVAR_82284_1</name>
</gene>
<dbReference type="GO" id="GO:0015074">
    <property type="term" value="P:DNA integration"/>
    <property type="evidence" value="ECO:0007669"/>
    <property type="project" value="TreeGrafter"/>
</dbReference>
<dbReference type="GO" id="GO:0035861">
    <property type="term" value="C:site of double-strand break"/>
    <property type="evidence" value="ECO:0007669"/>
    <property type="project" value="TreeGrafter"/>
</dbReference>
<dbReference type="OrthoDB" id="616263at2759"/>
<reference evidence="1 2" key="1">
    <citation type="journal article" date="2019" name="Commun. Biol.">
        <title>The bagworm genome reveals a unique fibroin gene that provides high tensile strength.</title>
        <authorList>
            <person name="Kono N."/>
            <person name="Nakamura H."/>
            <person name="Ohtoshi R."/>
            <person name="Tomita M."/>
            <person name="Numata K."/>
            <person name="Arakawa K."/>
        </authorList>
    </citation>
    <scope>NUCLEOTIDE SEQUENCE [LARGE SCALE GENOMIC DNA]</scope>
</reference>
<dbReference type="GO" id="GO:0000729">
    <property type="term" value="P:DNA double-strand break processing"/>
    <property type="evidence" value="ECO:0007669"/>
    <property type="project" value="TreeGrafter"/>
</dbReference>
<dbReference type="GO" id="GO:0000793">
    <property type="term" value="C:condensed chromosome"/>
    <property type="evidence" value="ECO:0007669"/>
    <property type="project" value="TreeGrafter"/>
</dbReference>
<dbReference type="PANTHER" id="PTHR46060">
    <property type="entry name" value="MARINER MOS1 TRANSPOSASE-LIKE PROTEIN"/>
    <property type="match status" value="1"/>
</dbReference>
<dbReference type="GO" id="GO:0044547">
    <property type="term" value="F:DNA topoisomerase binding"/>
    <property type="evidence" value="ECO:0007669"/>
    <property type="project" value="TreeGrafter"/>
</dbReference>
<organism evidence="1 2">
    <name type="scientific">Eumeta variegata</name>
    <name type="common">Bagworm moth</name>
    <name type="synonym">Eumeta japonica</name>
    <dbReference type="NCBI Taxonomy" id="151549"/>
    <lineage>
        <taxon>Eukaryota</taxon>
        <taxon>Metazoa</taxon>
        <taxon>Ecdysozoa</taxon>
        <taxon>Arthropoda</taxon>
        <taxon>Hexapoda</taxon>
        <taxon>Insecta</taxon>
        <taxon>Pterygota</taxon>
        <taxon>Neoptera</taxon>
        <taxon>Endopterygota</taxon>
        <taxon>Lepidoptera</taxon>
        <taxon>Glossata</taxon>
        <taxon>Ditrysia</taxon>
        <taxon>Tineoidea</taxon>
        <taxon>Psychidae</taxon>
        <taxon>Oiketicinae</taxon>
        <taxon>Eumeta</taxon>
    </lineage>
</organism>
<dbReference type="Gene3D" id="3.30.420.10">
    <property type="entry name" value="Ribonuclease H-like superfamily/Ribonuclease H"/>
    <property type="match status" value="1"/>
</dbReference>
<evidence type="ECO:0000313" key="2">
    <source>
        <dbReference type="Proteomes" id="UP000299102"/>
    </source>
</evidence>
<keyword evidence="2" id="KW-1185">Reference proteome</keyword>
<protein>
    <submittedName>
        <fullName evidence="1">Histone-lysine N-methyltransferase SETMAR</fullName>
    </submittedName>
</protein>
<dbReference type="GO" id="GO:0006303">
    <property type="term" value="P:double-strand break repair via nonhomologous end joining"/>
    <property type="evidence" value="ECO:0007669"/>
    <property type="project" value="TreeGrafter"/>
</dbReference>
<dbReference type="EMBL" id="BGZK01000443">
    <property type="protein sequence ID" value="GBP43852.1"/>
    <property type="molecule type" value="Genomic_DNA"/>
</dbReference>
<dbReference type="GO" id="GO:0003697">
    <property type="term" value="F:single-stranded DNA binding"/>
    <property type="evidence" value="ECO:0007669"/>
    <property type="project" value="TreeGrafter"/>
</dbReference>
<keyword evidence="1" id="KW-0808">Transferase</keyword>
<keyword evidence="1" id="KW-0489">Methyltransferase</keyword>
<dbReference type="GO" id="GO:0046975">
    <property type="term" value="F:histone H3K36 methyltransferase activity"/>
    <property type="evidence" value="ECO:0007669"/>
    <property type="project" value="TreeGrafter"/>
</dbReference>
<dbReference type="InterPro" id="IPR036397">
    <property type="entry name" value="RNaseH_sf"/>
</dbReference>
<dbReference type="InterPro" id="IPR052709">
    <property type="entry name" value="Transposase-MT_Hybrid"/>
</dbReference>
<dbReference type="GO" id="GO:0005634">
    <property type="term" value="C:nucleus"/>
    <property type="evidence" value="ECO:0007669"/>
    <property type="project" value="TreeGrafter"/>
</dbReference>
<dbReference type="GO" id="GO:0044774">
    <property type="term" value="P:mitotic DNA integrity checkpoint signaling"/>
    <property type="evidence" value="ECO:0007669"/>
    <property type="project" value="TreeGrafter"/>
</dbReference>
<dbReference type="AlphaFoldDB" id="A0A4C1VZX2"/>
<evidence type="ECO:0000313" key="1">
    <source>
        <dbReference type="EMBL" id="GBP43852.1"/>
    </source>
</evidence>